<name>A0A3D8K1F1_9BURK</name>
<accession>A0A3D8K1F1</accession>
<gene>
    <name evidence="1" type="ORF">DWV00_14120</name>
</gene>
<dbReference type="EMBL" id="QRGA01000007">
    <property type="protein sequence ID" value="RDU98431.1"/>
    <property type="molecule type" value="Genomic_DNA"/>
</dbReference>
<protein>
    <submittedName>
        <fullName evidence="1">Uncharacterized protein</fullName>
    </submittedName>
</protein>
<organism evidence="1 2">
    <name type="scientific">Trinickia dinghuensis</name>
    <dbReference type="NCBI Taxonomy" id="2291023"/>
    <lineage>
        <taxon>Bacteria</taxon>
        <taxon>Pseudomonadati</taxon>
        <taxon>Pseudomonadota</taxon>
        <taxon>Betaproteobacteria</taxon>
        <taxon>Burkholderiales</taxon>
        <taxon>Burkholderiaceae</taxon>
        <taxon>Trinickia</taxon>
    </lineage>
</organism>
<evidence type="ECO:0000313" key="2">
    <source>
        <dbReference type="Proteomes" id="UP000256838"/>
    </source>
</evidence>
<evidence type="ECO:0000313" key="1">
    <source>
        <dbReference type="EMBL" id="RDU98431.1"/>
    </source>
</evidence>
<comment type="caution">
    <text evidence="1">The sequence shown here is derived from an EMBL/GenBank/DDBJ whole genome shotgun (WGS) entry which is preliminary data.</text>
</comment>
<proteinExistence type="predicted"/>
<dbReference type="AlphaFoldDB" id="A0A3D8K1F1"/>
<sequence length="88" mass="9694">MEFVIDVESVKKIGRSCAYWLARLHDDVQQGEAATLCRLFSVFEAADSSTDYPRPFDRATAVGAGARCARVQTVRYWPASPMPTGTPP</sequence>
<keyword evidence="2" id="KW-1185">Reference proteome</keyword>
<dbReference type="Proteomes" id="UP000256838">
    <property type="component" value="Unassembled WGS sequence"/>
</dbReference>
<dbReference type="RefSeq" id="WP_147297899.1">
    <property type="nucleotide sequence ID" value="NZ_QRGA01000007.1"/>
</dbReference>
<reference evidence="1 2" key="1">
    <citation type="submission" date="2018-08" db="EMBL/GenBank/DDBJ databases">
        <title>Paraburkholderia sp. DHOM06 isolated from forest soil.</title>
        <authorList>
            <person name="Gao Z.-H."/>
            <person name="Qiu L.-H."/>
        </authorList>
    </citation>
    <scope>NUCLEOTIDE SEQUENCE [LARGE SCALE GENOMIC DNA]</scope>
    <source>
        <strain evidence="1 2">DHOM06</strain>
    </source>
</reference>